<feature type="transmembrane region" description="Helical" evidence="9">
    <location>
        <begin position="281"/>
        <end position="304"/>
    </location>
</feature>
<evidence type="ECO:0000256" key="1">
    <source>
        <dbReference type="ARBA" id="ARBA00004429"/>
    </source>
</evidence>
<keyword evidence="4" id="KW-0997">Cell inner membrane</keyword>
<organism evidence="10 11">
    <name type="scientific">Morella rubra</name>
    <name type="common">Chinese bayberry</name>
    <dbReference type="NCBI Taxonomy" id="262757"/>
    <lineage>
        <taxon>Eukaryota</taxon>
        <taxon>Viridiplantae</taxon>
        <taxon>Streptophyta</taxon>
        <taxon>Embryophyta</taxon>
        <taxon>Tracheophyta</taxon>
        <taxon>Spermatophyta</taxon>
        <taxon>Magnoliopsida</taxon>
        <taxon>eudicotyledons</taxon>
        <taxon>Gunneridae</taxon>
        <taxon>Pentapetalae</taxon>
        <taxon>rosids</taxon>
        <taxon>fabids</taxon>
        <taxon>Fagales</taxon>
        <taxon>Myricaceae</taxon>
        <taxon>Morella</taxon>
    </lineage>
</organism>
<evidence type="ECO:0000313" key="10">
    <source>
        <dbReference type="EMBL" id="KAB1219082.1"/>
    </source>
</evidence>
<comment type="caution">
    <text evidence="10">The sequence shown here is derived from an EMBL/GenBank/DDBJ whole genome shotgun (WGS) entry which is preliminary data.</text>
</comment>
<dbReference type="GO" id="GO:0005886">
    <property type="term" value="C:plasma membrane"/>
    <property type="evidence" value="ECO:0007669"/>
    <property type="project" value="UniProtKB-SubCell"/>
</dbReference>
<dbReference type="EMBL" id="RXIC02000021">
    <property type="protein sequence ID" value="KAB1219082.1"/>
    <property type="molecule type" value="Genomic_DNA"/>
</dbReference>
<dbReference type="Gene3D" id="1.20.1740.10">
    <property type="entry name" value="Amino acid/polyamine transporter I"/>
    <property type="match status" value="1"/>
</dbReference>
<evidence type="ECO:0000256" key="5">
    <source>
        <dbReference type="ARBA" id="ARBA00022692"/>
    </source>
</evidence>
<evidence type="ECO:0000256" key="8">
    <source>
        <dbReference type="SAM" id="MobiDB-lite"/>
    </source>
</evidence>
<dbReference type="AlphaFoldDB" id="A0A6A1W1I8"/>
<feature type="transmembrane region" description="Helical" evidence="9">
    <location>
        <begin position="88"/>
        <end position="108"/>
    </location>
</feature>
<feature type="region of interest" description="Disordered" evidence="8">
    <location>
        <begin position="1"/>
        <end position="27"/>
    </location>
</feature>
<accession>A0A6A1W1I8</accession>
<evidence type="ECO:0000313" key="11">
    <source>
        <dbReference type="Proteomes" id="UP000516437"/>
    </source>
</evidence>
<name>A0A6A1W1I8_9ROSI</name>
<keyword evidence="3" id="KW-1003">Cell membrane</keyword>
<dbReference type="GO" id="GO:0003333">
    <property type="term" value="P:amino acid transmembrane transport"/>
    <property type="evidence" value="ECO:0007669"/>
    <property type="project" value="InterPro"/>
</dbReference>
<feature type="transmembrane region" description="Helical" evidence="9">
    <location>
        <begin position="200"/>
        <end position="227"/>
    </location>
</feature>
<feature type="transmembrane region" description="Helical" evidence="9">
    <location>
        <begin position="490"/>
        <end position="507"/>
    </location>
</feature>
<keyword evidence="6 9" id="KW-1133">Transmembrane helix</keyword>
<evidence type="ECO:0000256" key="4">
    <source>
        <dbReference type="ARBA" id="ARBA00022519"/>
    </source>
</evidence>
<keyword evidence="7 9" id="KW-0472">Membrane</keyword>
<feature type="transmembrane region" description="Helical" evidence="9">
    <location>
        <begin position="120"/>
        <end position="144"/>
    </location>
</feature>
<evidence type="ECO:0000256" key="9">
    <source>
        <dbReference type="SAM" id="Phobius"/>
    </source>
</evidence>
<feature type="transmembrane region" description="Helical" evidence="9">
    <location>
        <begin position="248"/>
        <end position="269"/>
    </location>
</feature>
<keyword evidence="5 9" id="KW-0812">Transmembrane</keyword>
<feature type="transmembrane region" description="Helical" evidence="9">
    <location>
        <begin position="173"/>
        <end position="194"/>
    </location>
</feature>
<dbReference type="InterPro" id="IPR018227">
    <property type="entry name" value="Amino_acid_transport_2"/>
</dbReference>
<dbReference type="Pfam" id="PF03222">
    <property type="entry name" value="Trp_Tyr_perm"/>
    <property type="match status" value="1"/>
</dbReference>
<feature type="transmembrane region" description="Helical" evidence="9">
    <location>
        <begin position="316"/>
        <end position="338"/>
    </location>
</feature>
<feature type="compositionally biased region" description="Polar residues" evidence="8">
    <location>
        <begin position="1"/>
        <end position="11"/>
    </location>
</feature>
<feature type="transmembrane region" description="Helical" evidence="9">
    <location>
        <begin position="358"/>
        <end position="382"/>
    </location>
</feature>
<gene>
    <name evidence="10" type="ORF">CJ030_MR3G018681</name>
</gene>
<evidence type="ECO:0000256" key="2">
    <source>
        <dbReference type="ARBA" id="ARBA00022448"/>
    </source>
</evidence>
<proteinExistence type="predicted"/>
<feature type="transmembrane region" description="Helical" evidence="9">
    <location>
        <begin position="446"/>
        <end position="469"/>
    </location>
</feature>
<dbReference type="PANTHER" id="PTHR32195:SF24">
    <property type="entry name" value="TRYPTOPHAN OR TYROSINE TRANSPORTER PROTEIN"/>
    <property type="match status" value="1"/>
</dbReference>
<dbReference type="Proteomes" id="UP000516437">
    <property type="component" value="Chromosome 3"/>
</dbReference>
<evidence type="ECO:0000256" key="6">
    <source>
        <dbReference type="ARBA" id="ARBA00022989"/>
    </source>
</evidence>
<sequence length="515" mass="56184">MESPCMSSPSSLHPKIHRNARISPSLARSHQRHTRICFKARIYYSCFCYQQQERNPLFLRKSYAKNTKKYFVQRREQPTVVAKKKGTIAGAVALVIGTSIGSGILALPEKASPAGLFPSSISIVICWGFLLIEALVLVEINVALRRKKRVKEEEKELEVISIRTMAQETLGDLGGTLATVIYVFLGYTSMIAYSSKSGEILFHLLNLPASISGFFFTALFTMLISLGGTRATAQITGQPHILMDANNALELNSGLLLAIEVLAVVYGGWAGSAGSGDWGKIPATIPVMIFSLVYHDLAPVLCAYLGGDLSRIRTSVLLGSLVPLLALLVWDAVALGLSTEADHVVDPVELLMRVQWSGVSLMVEAFSLLAVGTSLIGTLLGFSEFFKEQFLNISWQSPPIQNVKILNKFYGQRKWWGRNKITFAAMAMAVTPSLFVSTAFPDACSAAIDIAGGYCMTMLYGVLPPAMAWAMLDRNSEDTEQKAFSNARPMLLGVGLFACGIVMEQILQDIPLLAR</sequence>
<keyword evidence="11" id="KW-1185">Reference proteome</keyword>
<dbReference type="OrthoDB" id="2014999at2759"/>
<evidence type="ECO:0000256" key="7">
    <source>
        <dbReference type="ARBA" id="ARBA00023136"/>
    </source>
</evidence>
<comment type="subcellular location">
    <subcellularLocation>
        <location evidence="1">Cell inner membrane</location>
        <topology evidence="1">Multi-pass membrane protein</topology>
    </subcellularLocation>
</comment>
<reference evidence="10 11" key="1">
    <citation type="journal article" date="2019" name="Plant Biotechnol. J.">
        <title>The red bayberry genome and genetic basis of sex determination.</title>
        <authorList>
            <person name="Jia H.M."/>
            <person name="Jia H.J."/>
            <person name="Cai Q.L."/>
            <person name="Wang Y."/>
            <person name="Zhao H.B."/>
            <person name="Yang W.F."/>
            <person name="Wang G.Y."/>
            <person name="Li Y.H."/>
            <person name="Zhan D.L."/>
            <person name="Shen Y.T."/>
            <person name="Niu Q.F."/>
            <person name="Chang L."/>
            <person name="Qiu J."/>
            <person name="Zhao L."/>
            <person name="Xie H.B."/>
            <person name="Fu W.Y."/>
            <person name="Jin J."/>
            <person name="Li X.W."/>
            <person name="Jiao Y."/>
            <person name="Zhou C.C."/>
            <person name="Tu T."/>
            <person name="Chai C.Y."/>
            <person name="Gao J.L."/>
            <person name="Fan L.J."/>
            <person name="van de Weg E."/>
            <person name="Wang J.Y."/>
            <person name="Gao Z.S."/>
        </authorList>
    </citation>
    <scope>NUCLEOTIDE SEQUENCE [LARGE SCALE GENOMIC DNA]</scope>
    <source>
        <tissue evidence="10">Leaves</tissue>
    </source>
</reference>
<dbReference type="PANTHER" id="PTHR32195">
    <property type="entry name" value="OS07G0662800 PROTEIN"/>
    <property type="match status" value="1"/>
</dbReference>
<feature type="transmembrane region" description="Helical" evidence="9">
    <location>
        <begin position="421"/>
        <end position="440"/>
    </location>
</feature>
<evidence type="ECO:0000256" key="3">
    <source>
        <dbReference type="ARBA" id="ARBA00022475"/>
    </source>
</evidence>
<protein>
    <submittedName>
        <fullName evidence="10">Tyrosine-specific transport protein</fullName>
    </submittedName>
</protein>
<keyword evidence="2" id="KW-0813">Transport</keyword>